<accession>A0A3B0XKG4</accession>
<feature type="non-terminal residue" evidence="1">
    <location>
        <position position="196"/>
    </location>
</feature>
<dbReference type="EMBL" id="UOFF01000290">
    <property type="protein sequence ID" value="VAW56856.1"/>
    <property type="molecule type" value="Genomic_DNA"/>
</dbReference>
<dbReference type="AlphaFoldDB" id="A0A3B0XKG4"/>
<sequence>MKIPLSPPDLGPLITNASKEPNKLIEIISLGIKPDPKGKYHHWDKLRYLTLPPGLSSHEDWWLTVKFARKALYKNIPHSDKHSNPFVYGEPDIVRRLLHEIDINGGGKLKTTEQVTNPNTRDTYLINSLIEESITSSQLEGAATTRKVAKEMIRQKRKPRDKSETMILNNYHAMEYIKEISNENLTPELIYELHSI</sequence>
<proteinExistence type="predicted"/>
<name>A0A3B0XKG4_9ZZZZ</name>
<gene>
    <name evidence="1" type="ORF">MNBD_GAMMA07-113</name>
</gene>
<reference evidence="1" key="1">
    <citation type="submission" date="2018-06" db="EMBL/GenBank/DDBJ databases">
        <authorList>
            <person name="Zhirakovskaya E."/>
        </authorList>
    </citation>
    <scope>NUCLEOTIDE SEQUENCE</scope>
</reference>
<evidence type="ECO:0008006" key="2">
    <source>
        <dbReference type="Google" id="ProtNLM"/>
    </source>
</evidence>
<organism evidence="1">
    <name type="scientific">hydrothermal vent metagenome</name>
    <dbReference type="NCBI Taxonomy" id="652676"/>
    <lineage>
        <taxon>unclassified sequences</taxon>
        <taxon>metagenomes</taxon>
        <taxon>ecological metagenomes</taxon>
    </lineage>
</organism>
<dbReference type="InterPro" id="IPR036597">
    <property type="entry name" value="Fido-like_dom_sf"/>
</dbReference>
<protein>
    <recommendedName>
        <fullName evidence="2">Filamentation induced by cAMP protein Fic</fullName>
    </recommendedName>
</protein>
<evidence type="ECO:0000313" key="1">
    <source>
        <dbReference type="EMBL" id="VAW56856.1"/>
    </source>
</evidence>
<dbReference type="Gene3D" id="1.10.3290.10">
    <property type="entry name" value="Fido-like domain"/>
    <property type="match status" value="1"/>
</dbReference>